<dbReference type="KEGG" id="cagg:HYG79_06160"/>
<proteinExistence type="predicted"/>
<dbReference type="AlphaFoldDB" id="A0A7H9ANC5"/>
<dbReference type="RefSeq" id="WP_179241242.1">
    <property type="nucleotide sequence ID" value="NZ_CP058595.1"/>
</dbReference>
<keyword evidence="1" id="KW-0812">Transmembrane</keyword>
<reference evidence="3 4" key="1">
    <citation type="journal article" date="2006" name="Int. J. Syst. Evol. Microbiol.">
        <title>Costertonia aggregata gen. nov., sp. nov., a mesophilic marine bacterium of the family Flavobacteriaceae, isolated from a mature biofilm.</title>
        <authorList>
            <person name="Kwon K.K."/>
            <person name="Lee Y.K."/>
            <person name="Lee H.K."/>
        </authorList>
    </citation>
    <scope>NUCLEOTIDE SEQUENCE [LARGE SCALE GENOMIC DNA]</scope>
    <source>
        <strain evidence="3 4">KCCM 42265</strain>
    </source>
</reference>
<organism evidence="3 4">
    <name type="scientific">Costertonia aggregata</name>
    <dbReference type="NCBI Taxonomy" id="343403"/>
    <lineage>
        <taxon>Bacteria</taxon>
        <taxon>Pseudomonadati</taxon>
        <taxon>Bacteroidota</taxon>
        <taxon>Flavobacteriia</taxon>
        <taxon>Flavobacteriales</taxon>
        <taxon>Flavobacteriaceae</taxon>
        <taxon>Costertonia</taxon>
    </lineage>
</organism>
<evidence type="ECO:0000259" key="2">
    <source>
        <dbReference type="Pfam" id="PF12729"/>
    </source>
</evidence>
<evidence type="ECO:0000313" key="4">
    <source>
        <dbReference type="Proteomes" id="UP000509302"/>
    </source>
</evidence>
<keyword evidence="1" id="KW-1133">Transmembrane helix</keyword>
<dbReference type="Proteomes" id="UP000509302">
    <property type="component" value="Chromosome"/>
</dbReference>
<gene>
    <name evidence="3" type="ORF">HYG79_06160</name>
</gene>
<evidence type="ECO:0000313" key="3">
    <source>
        <dbReference type="EMBL" id="QLG44952.1"/>
    </source>
</evidence>
<feature type="transmembrane region" description="Helical" evidence="1">
    <location>
        <begin position="176"/>
        <end position="198"/>
    </location>
</feature>
<dbReference type="Pfam" id="PF12729">
    <property type="entry name" value="4HB_MCP_1"/>
    <property type="match status" value="1"/>
</dbReference>
<feature type="domain" description="Chemotaxis methyl-accepting receptor HlyB-like 4HB MCP" evidence="2">
    <location>
        <begin position="4"/>
        <end position="169"/>
    </location>
</feature>
<sequence length="211" mass="24838">MPKKMTLKQRFHAGFILALAFFLVFASNRLNRRNFSTVEHTVDSVFEDRVVAQEYIYRLNNLFHKKEMLLALTPLEKNNVRVTAKIKKLFSDFEMTRLTSEENMQFANLKKNYTKLQDLEESFFKSQNTLDIKTKEAMIGVLRKISENLDKLSEVQLSEGRKLTQLSKKSLHMNQLLSKLEVAFLIIIGLLLLFIIFYREKSNVKFIEEDF</sequence>
<keyword evidence="4" id="KW-1185">Reference proteome</keyword>
<keyword evidence="1" id="KW-0472">Membrane</keyword>
<protein>
    <submittedName>
        <fullName evidence="3">MCP four helix bundle domain-containing protein</fullName>
    </submittedName>
</protein>
<dbReference type="EMBL" id="CP058595">
    <property type="protein sequence ID" value="QLG44952.1"/>
    <property type="molecule type" value="Genomic_DNA"/>
</dbReference>
<evidence type="ECO:0000256" key="1">
    <source>
        <dbReference type="SAM" id="Phobius"/>
    </source>
</evidence>
<name>A0A7H9ANC5_9FLAO</name>
<dbReference type="InterPro" id="IPR024478">
    <property type="entry name" value="HlyB_4HB_MCP"/>
</dbReference>
<accession>A0A7H9ANC5</accession>